<reference evidence="1 2" key="1">
    <citation type="submission" date="2018-07" db="EMBL/GenBank/DDBJ databases">
        <title>A high quality draft genome assembly of the barn swallow (H. rustica rustica).</title>
        <authorList>
            <person name="Formenti G."/>
            <person name="Chiara M."/>
            <person name="Poveda L."/>
            <person name="Francoijs K.-J."/>
            <person name="Bonisoli-Alquati A."/>
            <person name="Canova L."/>
            <person name="Gianfranceschi L."/>
            <person name="Horner D.S."/>
            <person name="Saino N."/>
        </authorList>
    </citation>
    <scope>NUCLEOTIDE SEQUENCE [LARGE SCALE GENOMIC DNA]</scope>
    <source>
        <strain evidence="1">Chelidonia</strain>
        <tissue evidence="1">Blood</tissue>
    </source>
</reference>
<evidence type="ECO:0000313" key="2">
    <source>
        <dbReference type="Proteomes" id="UP000269221"/>
    </source>
</evidence>
<proteinExistence type="predicted"/>
<dbReference type="GO" id="GO:0031012">
    <property type="term" value="C:extracellular matrix"/>
    <property type="evidence" value="ECO:0007669"/>
    <property type="project" value="TreeGrafter"/>
</dbReference>
<dbReference type="PANTHER" id="PTHR33395">
    <property type="entry name" value="TRANSCRIPTASE, PUTATIVE-RELATED-RELATED"/>
    <property type="match status" value="1"/>
</dbReference>
<keyword evidence="2" id="KW-1185">Reference proteome</keyword>
<dbReference type="AlphaFoldDB" id="A0A3M0L5I3"/>
<sequence>MLFIIYHQSWLTMEVQGDWRLANVVPIYKKGQNEDLGPFSLTLVARKVMELIILNVIIQHVQDNQGIRPSQGLGKGRPCLTNLISFHDQVTCLLNEGKAMDVSTWTSVKPFILSPTVFSLTSWQPTAWTGALLAGLKTG</sequence>
<comment type="caution">
    <text evidence="1">The sequence shown here is derived from an EMBL/GenBank/DDBJ whole genome shotgun (WGS) entry which is preliminary data.</text>
</comment>
<evidence type="ECO:0000313" key="1">
    <source>
        <dbReference type="EMBL" id="RMC20276.1"/>
    </source>
</evidence>
<dbReference type="OrthoDB" id="416454at2759"/>
<dbReference type="PANTHER" id="PTHR33395:SF22">
    <property type="entry name" value="REVERSE TRANSCRIPTASE DOMAIN-CONTAINING PROTEIN"/>
    <property type="match status" value="1"/>
</dbReference>
<dbReference type="Proteomes" id="UP000269221">
    <property type="component" value="Unassembled WGS sequence"/>
</dbReference>
<dbReference type="GO" id="GO:0007508">
    <property type="term" value="P:larval heart development"/>
    <property type="evidence" value="ECO:0007669"/>
    <property type="project" value="TreeGrafter"/>
</dbReference>
<dbReference type="EMBL" id="QRBI01000093">
    <property type="protein sequence ID" value="RMC20276.1"/>
    <property type="molecule type" value="Genomic_DNA"/>
</dbReference>
<evidence type="ECO:0008006" key="3">
    <source>
        <dbReference type="Google" id="ProtNLM"/>
    </source>
</evidence>
<dbReference type="GO" id="GO:0061343">
    <property type="term" value="P:cell adhesion involved in heart morphogenesis"/>
    <property type="evidence" value="ECO:0007669"/>
    <property type="project" value="TreeGrafter"/>
</dbReference>
<name>A0A3M0L5I3_HIRRU</name>
<protein>
    <recommendedName>
        <fullName evidence="3">Reverse transcriptase domain-containing protein</fullName>
    </recommendedName>
</protein>
<organism evidence="1 2">
    <name type="scientific">Hirundo rustica rustica</name>
    <dbReference type="NCBI Taxonomy" id="333673"/>
    <lineage>
        <taxon>Eukaryota</taxon>
        <taxon>Metazoa</taxon>
        <taxon>Chordata</taxon>
        <taxon>Craniata</taxon>
        <taxon>Vertebrata</taxon>
        <taxon>Euteleostomi</taxon>
        <taxon>Archelosauria</taxon>
        <taxon>Archosauria</taxon>
        <taxon>Dinosauria</taxon>
        <taxon>Saurischia</taxon>
        <taxon>Theropoda</taxon>
        <taxon>Coelurosauria</taxon>
        <taxon>Aves</taxon>
        <taxon>Neognathae</taxon>
        <taxon>Neoaves</taxon>
        <taxon>Telluraves</taxon>
        <taxon>Australaves</taxon>
        <taxon>Passeriformes</taxon>
        <taxon>Sylvioidea</taxon>
        <taxon>Hirundinidae</taxon>
        <taxon>Hirundo</taxon>
    </lineage>
</organism>
<gene>
    <name evidence="1" type="ORF">DUI87_01122</name>
</gene>
<accession>A0A3M0L5I3</accession>
<dbReference type="STRING" id="333673.A0A3M0L5I3"/>